<dbReference type="InterPro" id="IPR050570">
    <property type="entry name" value="Cell_wall_metabolism_enzyme"/>
</dbReference>
<evidence type="ECO:0000313" key="4">
    <source>
        <dbReference type="EMBL" id="VAW15111.1"/>
    </source>
</evidence>
<dbReference type="InterPro" id="IPR018392">
    <property type="entry name" value="LysM"/>
</dbReference>
<dbReference type="Gene3D" id="2.70.70.10">
    <property type="entry name" value="Glucose Permease (Domain IIA)"/>
    <property type="match status" value="1"/>
</dbReference>
<dbReference type="Gene3D" id="3.10.350.10">
    <property type="entry name" value="LysM domain"/>
    <property type="match status" value="1"/>
</dbReference>
<dbReference type="PANTHER" id="PTHR21666:SF263">
    <property type="entry name" value="MUREIN HYDROLASE ACTIVATOR NLPD"/>
    <property type="match status" value="1"/>
</dbReference>
<dbReference type="CDD" id="cd12797">
    <property type="entry name" value="M23_peptidase"/>
    <property type="match status" value="1"/>
</dbReference>
<dbReference type="PANTHER" id="PTHR21666">
    <property type="entry name" value="PEPTIDASE-RELATED"/>
    <property type="match status" value="1"/>
</dbReference>
<keyword evidence="2" id="KW-0472">Membrane</keyword>
<dbReference type="SUPFAM" id="SSF51261">
    <property type="entry name" value="Duplicated hybrid motif"/>
    <property type="match status" value="1"/>
</dbReference>
<dbReference type="InterPro" id="IPR036779">
    <property type="entry name" value="LysM_dom_sf"/>
</dbReference>
<evidence type="ECO:0000256" key="2">
    <source>
        <dbReference type="SAM" id="Phobius"/>
    </source>
</evidence>
<proteinExistence type="inferred from homology"/>
<dbReference type="AlphaFoldDB" id="A0A3B0T8S6"/>
<protein>
    <recommendedName>
        <fullName evidence="3">LysM domain-containing protein</fullName>
    </recommendedName>
</protein>
<reference evidence="4" key="1">
    <citation type="submission" date="2018-06" db="EMBL/GenBank/DDBJ databases">
        <authorList>
            <person name="Zhirakovskaya E."/>
        </authorList>
    </citation>
    <scope>NUCLEOTIDE SEQUENCE</scope>
</reference>
<dbReference type="EMBL" id="UOEQ01000062">
    <property type="protein sequence ID" value="VAW15111.1"/>
    <property type="molecule type" value="Genomic_DNA"/>
</dbReference>
<dbReference type="PROSITE" id="PS51782">
    <property type="entry name" value="LYSM"/>
    <property type="match status" value="1"/>
</dbReference>
<feature type="transmembrane region" description="Helical" evidence="2">
    <location>
        <begin position="45"/>
        <end position="68"/>
    </location>
</feature>
<dbReference type="GO" id="GO:0004222">
    <property type="term" value="F:metalloendopeptidase activity"/>
    <property type="evidence" value="ECO:0007669"/>
    <property type="project" value="TreeGrafter"/>
</dbReference>
<dbReference type="Pfam" id="PF01551">
    <property type="entry name" value="Peptidase_M23"/>
    <property type="match status" value="1"/>
</dbReference>
<evidence type="ECO:0000259" key="3">
    <source>
        <dbReference type="PROSITE" id="PS51782"/>
    </source>
</evidence>
<organism evidence="4">
    <name type="scientific">hydrothermal vent metagenome</name>
    <dbReference type="NCBI Taxonomy" id="652676"/>
    <lineage>
        <taxon>unclassified sequences</taxon>
        <taxon>metagenomes</taxon>
        <taxon>ecological metagenomes</taxon>
    </lineage>
</organism>
<dbReference type="CDD" id="cd00118">
    <property type="entry name" value="LysM"/>
    <property type="match status" value="1"/>
</dbReference>
<comment type="similarity">
    <text evidence="1">Belongs to the E.coli NlpD/Haemophilus LppB family.</text>
</comment>
<accession>A0A3B0T8S6</accession>
<name>A0A3B0T8S6_9ZZZZ</name>
<dbReference type="InterPro" id="IPR016047">
    <property type="entry name" value="M23ase_b-sheet_dom"/>
</dbReference>
<keyword evidence="2" id="KW-1133">Transmembrane helix</keyword>
<feature type="domain" description="LysM" evidence="3">
    <location>
        <begin position="216"/>
        <end position="260"/>
    </location>
</feature>
<keyword evidence="2" id="KW-0812">Transmembrane</keyword>
<dbReference type="SMART" id="SM00257">
    <property type="entry name" value="LysM"/>
    <property type="match status" value="1"/>
</dbReference>
<sequence length="432" mass="44678">MSKRTPVTGFKIAADNNLRRDEGVSLAPNYGDHKTNSTLRKFNSLAFSMLGVLVLSGCASVGSFGGLASAPAVDRSLVTASTGTAVEEQLDQTMPSALRNNTSALNNNIATTIPSGPYMPPGNVGGSIIAVPIAVASVSSSQLLPPVPNSSTIVPGAAPLAQPQSTFVGSQQAMPAQTQTAISPARVTQPFQDSSVPRVASGGSAPTLSVVPNEGYKHTVESGESLYAIARRYNVKTDDIVRVNGLSSADQIFVGQKIIIPGREDLLGATPVATTPAAPAATVEEPVRVATVAPVITAPSQTAPAQPAATQANGFRWPVNGRVIVDFEQSRRTGINIEAPEGAAVRAAEDGTVIYVGDGIEGFGNLVLVRHANGYVSAYAHLKGFSIAKDAQVRRGDQLGSVGMTGSVTRPQLHFELRQGATPVDPMPLLAT</sequence>
<evidence type="ECO:0000256" key="1">
    <source>
        <dbReference type="ARBA" id="ARBA00038420"/>
    </source>
</evidence>
<dbReference type="Pfam" id="PF01476">
    <property type="entry name" value="LysM"/>
    <property type="match status" value="1"/>
</dbReference>
<dbReference type="InterPro" id="IPR011055">
    <property type="entry name" value="Dup_hybrid_motif"/>
</dbReference>
<gene>
    <name evidence="4" type="ORF">MNBD_ALPHA11-719</name>
</gene>